<dbReference type="Proteomes" id="UP000694924">
    <property type="component" value="Unplaced"/>
</dbReference>
<keyword evidence="1" id="KW-1133">Transmembrane helix</keyword>
<name>A0ABM1ISL8_POLDO</name>
<feature type="transmembrane region" description="Helical" evidence="1">
    <location>
        <begin position="61"/>
        <end position="83"/>
    </location>
</feature>
<feature type="transmembrane region" description="Helical" evidence="1">
    <location>
        <begin position="131"/>
        <end position="152"/>
    </location>
</feature>
<gene>
    <name evidence="3" type="primary">LOC107069967</name>
</gene>
<organism evidence="2 3">
    <name type="scientific">Polistes dominula</name>
    <name type="common">European paper wasp</name>
    <name type="synonym">Vespa dominula</name>
    <dbReference type="NCBI Taxonomy" id="743375"/>
    <lineage>
        <taxon>Eukaryota</taxon>
        <taxon>Metazoa</taxon>
        <taxon>Ecdysozoa</taxon>
        <taxon>Arthropoda</taxon>
        <taxon>Hexapoda</taxon>
        <taxon>Insecta</taxon>
        <taxon>Pterygota</taxon>
        <taxon>Neoptera</taxon>
        <taxon>Endopterygota</taxon>
        <taxon>Hymenoptera</taxon>
        <taxon>Apocrita</taxon>
        <taxon>Aculeata</taxon>
        <taxon>Vespoidea</taxon>
        <taxon>Vespidae</taxon>
        <taxon>Polistinae</taxon>
        <taxon>Polistini</taxon>
        <taxon>Polistes</taxon>
    </lineage>
</organism>
<dbReference type="GeneID" id="107069967"/>
<evidence type="ECO:0000313" key="3">
    <source>
        <dbReference type="RefSeq" id="XP_015183205.1"/>
    </source>
</evidence>
<reference evidence="3" key="1">
    <citation type="submission" date="2025-08" db="UniProtKB">
        <authorList>
            <consortium name="RefSeq"/>
        </authorList>
    </citation>
    <scope>IDENTIFICATION</scope>
    <source>
        <tissue evidence="3">Whole body</tissue>
    </source>
</reference>
<dbReference type="RefSeq" id="XP_015183205.1">
    <property type="nucleotide sequence ID" value="XM_015327719.1"/>
</dbReference>
<proteinExistence type="predicted"/>
<feature type="transmembrane region" description="Helical" evidence="1">
    <location>
        <begin position="21"/>
        <end position="41"/>
    </location>
</feature>
<dbReference type="PANTHER" id="PTHR36692:SF2">
    <property type="entry name" value="GEO12064P1"/>
    <property type="match status" value="1"/>
</dbReference>
<sequence>MPEESEKPTITSRLEKYLKEAPFFCKIIELILCVISVGLIVNPFNEISNKDIKKDINDIAIVYVSLCGYILINAIIILCHLLGDRMPKKTAITFSVMGAVLCLAAGLVLIHDWTEYPNNLILPNVEQYSHQMISSAIFAIFASIVFTSDIYFTNKYY</sequence>
<protein>
    <submittedName>
        <fullName evidence="3">Uncharacterized protein LOC107069967</fullName>
    </submittedName>
</protein>
<accession>A0ABM1ISL8</accession>
<keyword evidence="1" id="KW-0812">Transmembrane</keyword>
<keyword evidence="1" id="KW-0472">Membrane</keyword>
<evidence type="ECO:0000313" key="2">
    <source>
        <dbReference type="Proteomes" id="UP000694924"/>
    </source>
</evidence>
<keyword evidence="2" id="KW-1185">Reference proteome</keyword>
<dbReference type="InterPro" id="IPR038976">
    <property type="entry name" value="Ssk"/>
</dbReference>
<feature type="transmembrane region" description="Helical" evidence="1">
    <location>
        <begin position="90"/>
        <end position="111"/>
    </location>
</feature>
<dbReference type="PANTHER" id="PTHR36692">
    <property type="entry name" value="PROTEIN SNAKESKIN"/>
    <property type="match status" value="1"/>
</dbReference>
<evidence type="ECO:0000256" key="1">
    <source>
        <dbReference type="SAM" id="Phobius"/>
    </source>
</evidence>